<keyword evidence="5" id="KW-1185">Reference proteome</keyword>
<feature type="repeat" description="ANK" evidence="3">
    <location>
        <begin position="342"/>
        <end position="374"/>
    </location>
</feature>
<dbReference type="InterPro" id="IPR036770">
    <property type="entry name" value="Ankyrin_rpt-contain_sf"/>
</dbReference>
<proteinExistence type="predicted"/>
<feature type="repeat" description="ANK" evidence="3">
    <location>
        <begin position="810"/>
        <end position="842"/>
    </location>
</feature>
<dbReference type="SUPFAM" id="SSF48403">
    <property type="entry name" value="Ankyrin repeat"/>
    <property type="match status" value="2"/>
</dbReference>
<organism evidence="4 5">
    <name type="scientific">Fusarium mexicanum</name>
    <dbReference type="NCBI Taxonomy" id="751941"/>
    <lineage>
        <taxon>Eukaryota</taxon>
        <taxon>Fungi</taxon>
        <taxon>Dikarya</taxon>
        <taxon>Ascomycota</taxon>
        <taxon>Pezizomycotina</taxon>
        <taxon>Sordariomycetes</taxon>
        <taxon>Hypocreomycetidae</taxon>
        <taxon>Hypocreales</taxon>
        <taxon>Nectriaceae</taxon>
        <taxon>Fusarium</taxon>
        <taxon>Fusarium fujikuroi species complex</taxon>
    </lineage>
</organism>
<gene>
    <name evidence="4" type="ORF">FMEXI_12536</name>
</gene>
<keyword evidence="1" id="KW-0677">Repeat</keyword>
<dbReference type="AlphaFoldDB" id="A0A8H5MKC5"/>
<dbReference type="EMBL" id="JAAOAM010000367">
    <property type="protein sequence ID" value="KAF5532224.1"/>
    <property type="molecule type" value="Genomic_DNA"/>
</dbReference>
<protein>
    <recommendedName>
        <fullName evidence="6">Ankyrin</fullName>
    </recommendedName>
</protein>
<dbReference type="Pfam" id="PF12796">
    <property type="entry name" value="Ank_2"/>
    <property type="match status" value="2"/>
</dbReference>
<reference evidence="4 5" key="1">
    <citation type="submission" date="2020-05" db="EMBL/GenBank/DDBJ databases">
        <title>Identification and distribution of gene clusters putatively required for synthesis of sphingolipid metabolism inhibitors in phylogenetically diverse species of the filamentous fungus Fusarium.</title>
        <authorList>
            <person name="Kim H.-S."/>
            <person name="Busman M."/>
            <person name="Brown D.W."/>
            <person name="Divon H."/>
            <person name="Uhlig S."/>
            <person name="Proctor R.H."/>
        </authorList>
    </citation>
    <scope>NUCLEOTIDE SEQUENCE [LARGE SCALE GENOMIC DNA]</scope>
    <source>
        <strain evidence="4 5">NRRL 53147</strain>
    </source>
</reference>
<dbReference type="PANTHER" id="PTHR24198:SF165">
    <property type="entry name" value="ANKYRIN REPEAT-CONTAINING PROTEIN-RELATED"/>
    <property type="match status" value="1"/>
</dbReference>
<evidence type="ECO:0000313" key="5">
    <source>
        <dbReference type="Proteomes" id="UP000522262"/>
    </source>
</evidence>
<dbReference type="PROSITE" id="PS50297">
    <property type="entry name" value="ANK_REP_REGION"/>
    <property type="match status" value="2"/>
</dbReference>
<accession>A0A8H5MKC5</accession>
<dbReference type="InterPro" id="IPR002110">
    <property type="entry name" value="Ankyrin_rpt"/>
</dbReference>
<dbReference type="PROSITE" id="PS50088">
    <property type="entry name" value="ANK_REPEAT"/>
    <property type="match status" value="3"/>
</dbReference>
<sequence length="990" mass="110301">MGMPEYFPGEHLQTAQIIATGTTNVMIRECLKLIFYKISNNMVSKWNADDFENLHTIISKTGLLGAIDSLRRAQQQDLTIRAFMDNLFRDLILFMCYNKRALNMESPKTLVKWLLSLGQDPNIKLFTPFSISTALEHATLSRQVDIIKPLLRAGAVVGRNCGSPNYRSIISIVLPSRICDNEGAHILRLFLDHYKVLSAEEILHAAILLEDERLFQQALDIGANISLPIETLTVDKFSPIKSNVVKEETALSTAAAVSIHAASLVFDLLQNRNQVIKASSFITPDVFVSAACAGSADIISFLHEINPVGFSSNARGLTPLEVAIKNGHEEAYQLLFKLYGQSSATLLLIPIFTDQLEILQYLLENGLDVNLTTKEVDISTCWFLLPDYLSNRFSYCIYKQKSPTVLELLLSDSRVRETRKHAIELLVSSGAFVRGEAILESSIATHNDILFAALDALGDPNIQHLCVNSALPSALRSKNIKWLRLLLERGAELQTLTSQVIEALVPEYVCNIQGKRGRCDPSFRALLLEHWANIFDTSKDSVLDIDAAIIAQHDARLKNAFSEFPTYYSPSSLCSAVLVENHWTIDFLLKNRSLQAPHDTLEGTAVGLAAMLGNLPLVRKLVTQLQKPETAILPFLASRSSFAFTRENGLDITSSHTFWHRHPSEHVDFYGSTRRRLFEGSPLALAASYRETAGVLELLSHGYQPDDITWARALSTQDGLKTLMDYNLRVRSLELPLSTFSPLLMYAIKHGMGEAVVWLIELGADINENDVLQDTSRSPVQLAIEFGHLTVTETLLRSGSNVNAAPSFVAGVTALQSAAIGGHIGLVKQLLDAGARVNARGSRWFGRTALEGAAERGRLDMVELLLHHRALTTGPGRFQFIRAIHMAVRNGHYATAALLRQSREWTDEDIHTYDSLCADCKCSFSEPRTISHICDASDHTDAPGRYCCDEIHMPEDDCYRCYTEDEESRYELKTQEEEQWISELLKMIAD</sequence>
<keyword evidence="2 3" id="KW-0040">ANK repeat</keyword>
<dbReference type="PRINTS" id="PR01415">
    <property type="entry name" value="ANKYRIN"/>
</dbReference>
<dbReference type="Proteomes" id="UP000522262">
    <property type="component" value="Unassembled WGS sequence"/>
</dbReference>
<feature type="repeat" description="ANK" evidence="3">
    <location>
        <begin position="775"/>
        <end position="807"/>
    </location>
</feature>
<dbReference type="Gene3D" id="1.25.40.20">
    <property type="entry name" value="Ankyrin repeat-containing domain"/>
    <property type="match status" value="3"/>
</dbReference>
<dbReference type="SMART" id="SM00248">
    <property type="entry name" value="ANK"/>
    <property type="match status" value="9"/>
</dbReference>
<evidence type="ECO:0000256" key="3">
    <source>
        <dbReference type="PROSITE-ProRule" id="PRU00023"/>
    </source>
</evidence>
<evidence type="ECO:0008006" key="6">
    <source>
        <dbReference type="Google" id="ProtNLM"/>
    </source>
</evidence>
<name>A0A8H5MKC5_9HYPO</name>
<comment type="caution">
    <text evidence="4">The sequence shown here is derived from an EMBL/GenBank/DDBJ whole genome shotgun (WGS) entry which is preliminary data.</text>
</comment>
<evidence type="ECO:0000313" key="4">
    <source>
        <dbReference type="EMBL" id="KAF5532224.1"/>
    </source>
</evidence>
<evidence type="ECO:0000256" key="2">
    <source>
        <dbReference type="ARBA" id="ARBA00023043"/>
    </source>
</evidence>
<evidence type="ECO:0000256" key="1">
    <source>
        <dbReference type="ARBA" id="ARBA00022737"/>
    </source>
</evidence>
<dbReference type="PANTHER" id="PTHR24198">
    <property type="entry name" value="ANKYRIN REPEAT AND PROTEIN KINASE DOMAIN-CONTAINING PROTEIN"/>
    <property type="match status" value="1"/>
</dbReference>